<organism evidence="1 2">
    <name type="scientific">Pseudomonas phage vB_PpuP-Mudajogi</name>
    <dbReference type="NCBI Taxonomy" id="3132683"/>
    <lineage>
        <taxon>Viruses</taxon>
        <taxon>Duplodnaviria</taxon>
        <taxon>Heunggongvirae</taxon>
        <taxon>Uroviricota</taxon>
        <taxon>Caudoviricetes</taxon>
        <taxon>Autographivirales</taxon>
        <taxon>Autotranscriptaviridae</taxon>
        <taxon>Studiervirinae</taxon>
        <taxon>Ghunavirus</taxon>
    </lineage>
</organism>
<name>A0AAX4NBQ5_9CAUD</name>
<protein>
    <submittedName>
        <fullName evidence="1">Uncharacterized protein</fullName>
    </submittedName>
</protein>
<reference evidence="1" key="1">
    <citation type="submission" date="2024-03" db="EMBL/GenBank/DDBJ databases">
        <title>Isolation and characterization of a phage collection against Pseudomonas putida.</title>
        <authorList>
            <person name="Brauer A."/>
            <person name="Rosendahl S."/>
            <person name="Kangsep A."/>
            <person name="Rikberg R."/>
            <person name="Lewanczyk A.C."/>
            <person name="Horak R."/>
            <person name="Tamman H."/>
        </authorList>
    </citation>
    <scope>NUCLEOTIDE SEQUENCE</scope>
</reference>
<accession>A0AAX4NBQ5</accession>
<evidence type="ECO:0000313" key="2">
    <source>
        <dbReference type="Proteomes" id="UP001433775"/>
    </source>
</evidence>
<proteinExistence type="predicted"/>
<sequence>MSQIISEIYRENRDMTTTFTMRLQGHNGRLTVTGLEDHFGAYGRYERQPQNALKAFNDAFKETFEYLVGTSNERIILTLDIALQTANFLKETN</sequence>
<gene>
    <name evidence="1" type="ORF">Mudajogi_00011</name>
</gene>
<dbReference type="Proteomes" id="UP001433775">
    <property type="component" value="Segment"/>
</dbReference>
<evidence type="ECO:0000313" key="1">
    <source>
        <dbReference type="EMBL" id="WYW04456.1"/>
    </source>
</evidence>
<dbReference type="EMBL" id="PP496479">
    <property type="protein sequence ID" value="WYW04456.1"/>
    <property type="molecule type" value="Genomic_DNA"/>
</dbReference>